<name>A0ACC0D1U6_9PEZI</name>
<evidence type="ECO:0000313" key="2">
    <source>
        <dbReference type="Proteomes" id="UP001497680"/>
    </source>
</evidence>
<organism evidence="1 2">
    <name type="scientific">Hypoxylon rubiginosum</name>
    <dbReference type="NCBI Taxonomy" id="110542"/>
    <lineage>
        <taxon>Eukaryota</taxon>
        <taxon>Fungi</taxon>
        <taxon>Dikarya</taxon>
        <taxon>Ascomycota</taxon>
        <taxon>Pezizomycotina</taxon>
        <taxon>Sordariomycetes</taxon>
        <taxon>Xylariomycetidae</taxon>
        <taxon>Xylariales</taxon>
        <taxon>Hypoxylaceae</taxon>
        <taxon>Hypoxylon</taxon>
    </lineage>
</organism>
<comment type="caution">
    <text evidence="1">The sequence shown here is derived from an EMBL/GenBank/DDBJ whole genome shotgun (WGS) entry which is preliminary data.</text>
</comment>
<proteinExistence type="predicted"/>
<sequence>MPNLVKERIIRFLGRTFIIAPIFGLYHCVMYTIDGVEEVIHIGYKVRRHVRVKTRRLPKSKPLAKAPSSEPQVSKAAAVAKTSFLHLPVEIRLQIYRIALGGPGGSAIAQVTTHSATWGPRPEHWSPGQSIRYDADEPSAALRLITGLGGSGLRQLVAPPAHGCVHFACISQLICGDRCYFVPKWPYKDENVFYPDLMRVCREIYDELLDVLYADNTISLFGTEIAQYFCRNASPEGLRRVRSIHVALTIPSSGWNSRLQRKNIQETVKMLQDSLPVLQYLDIEVVLLWGQPKEPQRFWAWLRNDVLAQFRGLESFVLKVAVYKPFTPPRSWCGFVDWIPDYESLNDWNDREYRDLKSMVTSSDERAS</sequence>
<keyword evidence="2" id="KW-1185">Reference proteome</keyword>
<evidence type="ECO:0000313" key="1">
    <source>
        <dbReference type="EMBL" id="KAI6086732.1"/>
    </source>
</evidence>
<dbReference type="Proteomes" id="UP001497680">
    <property type="component" value="Unassembled WGS sequence"/>
</dbReference>
<accession>A0ACC0D1U6</accession>
<dbReference type="EMBL" id="MU394313">
    <property type="protein sequence ID" value="KAI6086732.1"/>
    <property type="molecule type" value="Genomic_DNA"/>
</dbReference>
<protein>
    <submittedName>
        <fullName evidence="1">Uncharacterized protein</fullName>
    </submittedName>
</protein>
<gene>
    <name evidence="1" type="ORF">F4821DRAFT_237847</name>
</gene>
<reference evidence="1 2" key="1">
    <citation type="journal article" date="2022" name="New Phytol.">
        <title>Ecological generalism drives hyperdiversity of secondary metabolite gene clusters in xylarialean endophytes.</title>
        <authorList>
            <person name="Franco M.E.E."/>
            <person name="Wisecaver J.H."/>
            <person name="Arnold A.E."/>
            <person name="Ju Y.M."/>
            <person name="Slot J.C."/>
            <person name="Ahrendt S."/>
            <person name="Moore L.P."/>
            <person name="Eastman K.E."/>
            <person name="Scott K."/>
            <person name="Konkel Z."/>
            <person name="Mondo S.J."/>
            <person name="Kuo A."/>
            <person name="Hayes R.D."/>
            <person name="Haridas S."/>
            <person name="Andreopoulos B."/>
            <person name="Riley R."/>
            <person name="LaButti K."/>
            <person name="Pangilinan J."/>
            <person name="Lipzen A."/>
            <person name="Amirebrahimi M."/>
            <person name="Yan J."/>
            <person name="Adam C."/>
            <person name="Keymanesh K."/>
            <person name="Ng V."/>
            <person name="Louie K."/>
            <person name="Northen T."/>
            <person name="Drula E."/>
            <person name="Henrissat B."/>
            <person name="Hsieh H.M."/>
            <person name="Youens-Clark K."/>
            <person name="Lutzoni F."/>
            <person name="Miadlikowska J."/>
            <person name="Eastwood D.C."/>
            <person name="Hamelin R.C."/>
            <person name="Grigoriev I.V."/>
            <person name="U'Ren J.M."/>
        </authorList>
    </citation>
    <scope>NUCLEOTIDE SEQUENCE [LARGE SCALE GENOMIC DNA]</scope>
    <source>
        <strain evidence="1 2">ER1909</strain>
    </source>
</reference>